<accession>A0A7H0HH13</accession>
<reference evidence="3 4" key="1">
    <citation type="submission" date="2020-08" db="EMBL/GenBank/DDBJ databases">
        <title>Genome sequence of Acidovorax monticola KACC 19171T.</title>
        <authorList>
            <person name="Hyun D.-W."/>
            <person name="Bae J.-W."/>
        </authorList>
    </citation>
    <scope>NUCLEOTIDE SEQUENCE [LARGE SCALE GENOMIC DNA]</scope>
    <source>
        <strain evidence="3 4">KACC 19171</strain>
    </source>
</reference>
<name>A0A7H0HH13_9BURK</name>
<protein>
    <submittedName>
        <fullName evidence="3">Glycosyltransferase family 39 protein</fullName>
    </submittedName>
</protein>
<proteinExistence type="predicted"/>
<feature type="transmembrane region" description="Helical" evidence="1">
    <location>
        <begin position="12"/>
        <end position="30"/>
    </location>
</feature>
<feature type="transmembrane region" description="Helical" evidence="1">
    <location>
        <begin position="357"/>
        <end position="378"/>
    </location>
</feature>
<feature type="transmembrane region" description="Helical" evidence="1">
    <location>
        <begin position="119"/>
        <end position="139"/>
    </location>
</feature>
<keyword evidence="1" id="KW-1133">Transmembrane helix</keyword>
<feature type="transmembrane region" description="Helical" evidence="1">
    <location>
        <begin position="207"/>
        <end position="228"/>
    </location>
</feature>
<dbReference type="GO" id="GO:0016740">
    <property type="term" value="F:transferase activity"/>
    <property type="evidence" value="ECO:0007669"/>
    <property type="project" value="UniProtKB-KW"/>
</dbReference>
<keyword evidence="3" id="KW-0808">Transferase</keyword>
<dbReference type="Pfam" id="PF13231">
    <property type="entry name" value="PMT_2"/>
    <property type="match status" value="1"/>
</dbReference>
<feature type="domain" description="Glycosyltransferase RgtA/B/C/D-like" evidence="2">
    <location>
        <begin position="71"/>
        <end position="218"/>
    </location>
</feature>
<dbReference type="Proteomes" id="UP000516057">
    <property type="component" value="Chromosome"/>
</dbReference>
<gene>
    <name evidence="3" type="ORF">H9L24_02230</name>
</gene>
<keyword evidence="1" id="KW-0812">Transmembrane</keyword>
<evidence type="ECO:0000313" key="4">
    <source>
        <dbReference type="Proteomes" id="UP000516057"/>
    </source>
</evidence>
<evidence type="ECO:0000256" key="1">
    <source>
        <dbReference type="SAM" id="Phobius"/>
    </source>
</evidence>
<feature type="transmembrane region" description="Helical" evidence="1">
    <location>
        <begin position="89"/>
        <end position="107"/>
    </location>
</feature>
<feature type="transmembrane region" description="Helical" evidence="1">
    <location>
        <begin position="167"/>
        <end position="195"/>
    </location>
</feature>
<dbReference type="InterPro" id="IPR038731">
    <property type="entry name" value="RgtA/B/C-like"/>
</dbReference>
<feature type="transmembrane region" description="Helical" evidence="1">
    <location>
        <begin position="275"/>
        <end position="297"/>
    </location>
</feature>
<dbReference type="KEGG" id="amon:H9L24_02230"/>
<dbReference type="RefSeq" id="WP_187736811.1">
    <property type="nucleotide sequence ID" value="NZ_CP060790.1"/>
</dbReference>
<keyword evidence="1" id="KW-0472">Membrane</keyword>
<dbReference type="EMBL" id="CP060790">
    <property type="protein sequence ID" value="QNP59829.1"/>
    <property type="molecule type" value="Genomic_DNA"/>
</dbReference>
<organism evidence="3 4">
    <name type="scientific">Paenacidovorax monticola</name>
    <dbReference type="NCBI Taxonomy" id="1926868"/>
    <lineage>
        <taxon>Bacteria</taxon>
        <taxon>Pseudomonadati</taxon>
        <taxon>Pseudomonadota</taxon>
        <taxon>Betaproteobacteria</taxon>
        <taxon>Burkholderiales</taxon>
        <taxon>Comamonadaceae</taxon>
        <taxon>Paenacidovorax</taxon>
    </lineage>
</organism>
<feature type="transmembrane region" description="Helical" evidence="1">
    <location>
        <begin position="327"/>
        <end position="345"/>
    </location>
</feature>
<sequence>MQTPTSAKTSASHWIALLVIVVLGGLQVYFHDVTFHGPDQIRDMEVARRLIHQHDWPLNGPPLFGERFHLPPGFYYLLALPLLIQDTESAVFIVFGLLFALSVWFLWRSISHCFGSRCALVYAVLAFPLFSSIYTHSAWNPALVMTFSNVVLGLFIRLVHDQQHGGVALPVAALLLLQVHPSAVPLLCGLALFALVDHRAALNRKALATLAAIVGAISVWLVQSGAFAKLASTASPSGAPSHGGWLTRLMDLGKWRDVILMPYSVIESITPAVPVLQAIAAGLLALMAVGLLLSLALGARNRGIRWVWALTALWFVMSMAFLDRGAFWHLDVIHPWLALLSAYGLTRTGDKFRCPTVLANTFALSAFAMVLAGHMMLYTQLKQEGKYDLLAALLFFPRLDLPEHKIPTYAYHQLQALRHGLASQGICEDQLTGLEKLVIGNVTNRTPLGGKCAPSETTAAGQPRMRYFMAFGNDGQRFGFTRRLSPLLTVGASAVYAAPDANLRINGTPANNILSAHKLDYMTFAPARLDHGLDIELDVTSATIVRVAFRCGKNYPIEDAAQWKVDGAQPLQPFASTHAWYLGSIYYDVEWMLAPAPGSRTSRISSTLGPLDCDVSAIARPSVDTPKAAP</sequence>
<keyword evidence="4" id="KW-1185">Reference proteome</keyword>
<evidence type="ECO:0000313" key="3">
    <source>
        <dbReference type="EMBL" id="QNP59829.1"/>
    </source>
</evidence>
<evidence type="ECO:0000259" key="2">
    <source>
        <dbReference type="Pfam" id="PF13231"/>
    </source>
</evidence>
<feature type="transmembrane region" description="Helical" evidence="1">
    <location>
        <begin position="304"/>
        <end position="321"/>
    </location>
</feature>
<dbReference type="AlphaFoldDB" id="A0A7H0HH13"/>